<evidence type="ECO:0000256" key="2">
    <source>
        <dbReference type="ARBA" id="ARBA00022598"/>
    </source>
</evidence>
<evidence type="ECO:0000256" key="11">
    <source>
        <dbReference type="RuleBase" id="RU004136"/>
    </source>
</evidence>
<evidence type="ECO:0000256" key="3">
    <source>
        <dbReference type="ARBA" id="ARBA00022618"/>
    </source>
</evidence>
<dbReference type="EMBL" id="AP026709">
    <property type="protein sequence ID" value="BDQ37418.1"/>
    <property type="molecule type" value="Genomic_DNA"/>
</dbReference>
<evidence type="ECO:0000313" key="15">
    <source>
        <dbReference type="EMBL" id="BDQ37418.1"/>
    </source>
</evidence>
<keyword evidence="2 10" id="KW-0436">Ligase</keyword>
<dbReference type="RefSeq" id="WP_281759944.1">
    <property type="nucleotide sequence ID" value="NZ_AP026709.1"/>
</dbReference>
<dbReference type="NCBIfam" id="TIGR01143">
    <property type="entry name" value="murF"/>
    <property type="match status" value="1"/>
</dbReference>
<evidence type="ECO:0000259" key="14">
    <source>
        <dbReference type="Pfam" id="PF08245"/>
    </source>
</evidence>
<comment type="pathway">
    <text evidence="10 11">Cell wall biogenesis; peptidoglycan biosynthesis.</text>
</comment>
<dbReference type="InterPro" id="IPR036615">
    <property type="entry name" value="Mur_ligase_C_dom_sf"/>
</dbReference>
<feature type="domain" description="Mur ligase C-terminal" evidence="13">
    <location>
        <begin position="321"/>
        <end position="438"/>
    </location>
</feature>
<keyword evidence="16" id="KW-1185">Reference proteome</keyword>
<evidence type="ECO:0000256" key="4">
    <source>
        <dbReference type="ARBA" id="ARBA00022741"/>
    </source>
</evidence>
<evidence type="ECO:0000259" key="12">
    <source>
        <dbReference type="Pfam" id="PF01225"/>
    </source>
</evidence>
<dbReference type="Proteomes" id="UP001317742">
    <property type="component" value="Chromosome"/>
</dbReference>
<dbReference type="SUPFAM" id="SSF53623">
    <property type="entry name" value="MurD-like peptide ligases, catalytic domain"/>
    <property type="match status" value="1"/>
</dbReference>
<dbReference type="InterPro" id="IPR000713">
    <property type="entry name" value="Mur_ligase_N"/>
</dbReference>
<evidence type="ECO:0000259" key="13">
    <source>
        <dbReference type="Pfam" id="PF02875"/>
    </source>
</evidence>
<dbReference type="Pfam" id="PF02875">
    <property type="entry name" value="Mur_ligase_C"/>
    <property type="match status" value="1"/>
</dbReference>
<keyword evidence="7 10" id="KW-0573">Peptidoglycan synthesis</keyword>
<evidence type="ECO:0000256" key="9">
    <source>
        <dbReference type="ARBA" id="ARBA00023316"/>
    </source>
</evidence>
<feature type="domain" description="Mur ligase central" evidence="14">
    <location>
        <begin position="107"/>
        <end position="296"/>
    </location>
</feature>
<evidence type="ECO:0000256" key="6">
    <source>
        <dbReference type="ARBA" id="ARBA00022960"/>
    </source>
</evidence>
<dbReference type="Gene3D" id="3.90.190.20">
    <property type="entry name" value="Mur ligase, C-terminal domain"/>
    <property type="match status" value="1"/>
</dbReference>
<comment type="function">
    <text evidence="10 11">Involved in cell wall formation. Catalyzes the final step in the synthesis of UDP-N-acetylmuramoyl-pentapeptide, the precursor of murein.</text>
</comment>
<dbReference type="Pfam" id="PF08245">
    <property type="entry name" value="Mur_ligase_M"/>
    <property type="match status" value="1"/>
</dbReference>
<dbReference type="PANTHER" id="PTHR43024:SF1">
    <property type="entry name" value="UDP-N-ACETYLMURAMOYL-TRIPEPTIDE--D-ALANYL-D-ALANINE LIGASE"/>
    <property type="match status" value="1"/>
</dbReference>
<keyword evidence="3 10" id="KW-0132">Cell division</keyword>
<dbReference type="Pfam" id="PF01225">
    <property type="entry name" value="Mur_ligase"/>
    <property type="match status" value="1"/>
</dbReference>
<gene>
    <name evidence="10 15" type="primary">murF</name>
    <name evidence="15" type="ORF">SYK_17780</name>
</gene>
<dbReference type="InterPro" id="IPR051046">
    <property type="entry name" value="MurCDEF_CellWall_CoF430Synth"/>
</dbReference>
<keyword evidence="6 10" id="KW-0133">Cell shape</keyword>
<dbReference type="InterPro" id="IPR004101">
    <property type="entry name" value="Mur_ligase_C"/>
</dbReference>
<evidence type="ECO:0000256" key="7">
    <source>
        <dbReference type="ARBA" id="ARBA00022984"/>
    </source>
</evidence>
<dbReference type="PANTHER" id="PTHR43024">
    <property type="entry name" value="UDP-N-ACETYLMURAMOYL-TRIPEPTIDE--D-ALANYL-D-ALANINE LIGASE"/>
    <property type="match status" value="1"/>
</dbReference>
<dbReference type="EC" id="6.3.2.10" evidence="10 11"/>
<dbReference type="SUPFAM" id="SSF53244">
    <property type="entry name" value="MurD-like peptide ligases, peptide-binding domain"/>
    <property type="match status" value="1"/>
</dbReference>
<comment type="similarity">
    <text evidence="10">Belongs to the MurCDEF family. MurF subfamily.</text>
</comment>
<evidence type="ECO:0000256" key="8">
    <source>
        <dbReference type="ARBA" id="ARBA00023306"/>
    </source>
</evidence>
<keyword evidence="9 10" id="KW-0961">Cell wall biogenesis/degradation</keyword>
<proteinExistence type="inferred from homology"/>
<dbReference type="InterPro" id="IPR013221">
    <property type="entry name" value="Mur_ligase_cen"/>
</dbReference>
<evidence type="ECO:0000256" key="1">
    <source>
        <dbReference type="ARBA" id="ARBA00022490"/>
    </source>
</evidence>
<evidence type="ECO:0000256" key="10">
    <source>
        <dbReference type="HAMAP-Rule" id="MF_02019"/>
    </source>
</evidence>
<comment type="subcellular location">
    <subcellularLocation>
        <location evidence="10 11">Cytoplasm</location>
    </subcellularLocation>
</comment>
<keyword evidence="1 10" id="KW-0963">Cytoplasm</keyword>
<dbReference type="InterPro" id="IPR035911">
    <property type="entry name" value="MurE/MurF_N"/>
</dbReference>
<dbReference type="SUPFAM" id="SSF63418">
    <property type="entry name" value="MurE/MurF N-terminal domain"/>
    <property type="match status" value="1"/>
</dbReference>
<feature type="binding site" evidence="10">
    <location>
        <begin position="109"/>
        <end position="115"/>
    </location>
    <ligand>
        <name>ATP</name>
        <dbReference type="ChEBI" id="CHEBI:30616"/>
    </ligand>
</feature>
<dbReference type="Gene3D" id="3.40.1390.10">
    <property type="entry name" value="MurE/MurF, N-terminal domain"/>
    <property type="match status" value="1"/>
</dbReference>
<accession>A0ABM8B122</accession>
<organism evidence="15 16">
    <name type="scientific">Pseudodesulfovibrio nedwellii</name>
    <dbReference type="NCBI Taxonomy" id="2973072"/>
    <lineage>
        <taxon>Bacteria</taxon>
        <taxon>Pseudomonadati</taxon>
        <taxon>Thermodesulfobacteriota</taxon>
        <taxon>Desulfovibrionia</taxon>
        <taxon>Desulfovibrionales</taxon>
        <taxon>Desulfovibrionaceae</taxon>
    </lineage>
</organism>
<keyword evidence="4 10" id="KW-0547">Nucleotide-binding</keyword>
<dbReference type="InterPro" id="IPR005863">
    <property type="entry name" value="UDP-N-AcMur_synth"/>
</dbReference>
<name>A0ABM8B122_9BACT</name>
<dbReference type="Gene3D" id="3.40.1190.10">
    <property type="entry name" value="Mur-like, catalytic domain"/>
    <property type="match status" value="1"/>
</dbReference>
<keyword evidence="5 10" id="KW-0067">ATP-binding</keyword>
<dbReference type="HAMAP" id="MF_02019">
    <property type="entry name" value="MurF"/>
    <property type="match status" value="1"/>
</dbReference>
<evidence type="ECO:0000256" key="5">
    <source>
        <dbReference type="ARBA" id="ARBA00022840"/>
    </source>
</evidence>
<sequence>MNLTLADVERCLGGMAEEGHTQIVIASVKTDSRTVEKGDLFFCVSGENFDGHEFAAQAVKQGAVAIVASRMLDDVDAPVIMVRDAVDALGRLAACWRDMCGAKLIAVTGTAGKTTVKEMLYAVASQKFNTAKNYRNFNNQIGLPLSMLKATVEQDLWIMELGISQRGDMEELAPIASPDIAVITNVGPGHLKGLGNEAGVAHAKSTLLRYLRQPGSAIISMDYPLLWDAARELVDAPIGFSTNNDSHTSFVASFLGAGASNLGRFRLRTPEGEEEFEAPFCGEHYAENLACVAAVAHALGMSRADVISGVQSLEPDTQRFCCKPNGDLMIIDDTYNANPLSMERSIETAANMADGKPLALVLGDMRELGDEAVMRHEELGRTIKDISPAVVFYKGNHFEDVAREYGKKMHKVDTQEDFAHAWQSFGAADGVVLVKGSRSLKMELFVSALCAGRTVNAQGGKQ</sequence>
<feature type="domain" description="Mur ligase N-terminal catalytic" evidence="12">
    <location>
        <begin position="25"/>
        <end position="94"/>
    </location>
</feature>
<keyword evidence="8 10" id="KW-0131">Cell cycle</keyword>
<protein>
    <recommendedName>
        <fullName evidence="10 11">UDP-N-acetylmuramoyl-tripeptide--D-alanyl-D-alanine ligase</fullName>
        <ecNumber evidence="10 11">6.3.2.10</ecNumber>
    </recommendedName>
    <alternativeName>
        <fullName evidence="10">D-alanyl-D-alanine-adding enzyme</fullName>
    </alternativeName>
</protein>
<comment type="catalytic activity">
    <reaction evidence="10 11">
        <text>D-alanyl-D-alanine + UDP-N-acetyl-alpha-D-muramoyl-L-alanyl-gamma-D-glutamyl-meso-2,6-diaminopimelate + ATP = UDP-N-acetyl-alpha-D-muramoyl-L-alanyl-gamma-D-glutamyl-meso-2,6-diaminopimeloyl-D-alanyl-D-alanine + ADP + phosphate + H(+)</text>
        <dbReference type="Rhea" id="RHEA:28374"/>
        <dbReference type="ChEBI" id="CHEBI:15378"/>
        <dbReference type="ChEBI" id="CHEBI:30616"/>
        <dbReference type="ChEBI" id="CHEBI:43474"/>
        <dbReference type="ChEBI" id="CHEBI:57822"/>
        <dbReference type="ChEBI" id="CHEBI:61386"/>
        <dbReference type="ChEBI" id="CHEBI:83905"/>
        <dbReference type="ChEBI" id="CHEBI:456216"/>
        <dbReference type="EC" id="6.3.2.10"/>
    </reaction>
</comment>
<dbReference type="InterPro" id="IPR036565">
    <property type="entry name" value="Mur-like_cat_sf"/>
</dbReference>
<evidence type="ECO:0000313" key="16">
    <source>
        <dbReference type="Proteomes" id="UP001317742"/>
    </source>
</evidence>
<dbReference type="GO" id="GO:0016874">
    <property type="term" value="F:ligase activity"/>
    <property type="evidence" value="ECO:0007669"/>
    <property type="project" value="UniProtKB-KW"/>
</dbReference>
<reference evidence="15 16" key="1">
    <citation type="submission" date="2022-08" db="EMBL/GenBank/DDBJ databases">
        <title>Genome Sequence of the sulphate-reducing bacterium, Pseudodesulfovibrio sp. SYK.</title>
        <authorList>
            <person name="Kondo R."/>
            <person name="Kataoka T."/>
        </authorList>
    </citation>
    <scope>NUCLEOTIDE SEQUENCE [LARGE SCALE GENOMIC DNA]</scope>
    <source>
        <strain evidence="15 16">SYK</strain>
    </source>
</reference>